<comment type="caution">
    <text evidence="3">The sequence shown here is derived from an EMBL/GenBank/DDBJ whole genome shotgun (WGS) entry which is preliminary data.</text>
</comment>
<evidence type="ECO:0000313" key="3">
    <source>
        <dbReference type="EMBL" id="OWF48498.1"/>
    </source>
</evidence>
<organism evidence="3 4">
    <name type="scientific">Mizuhopecten yessoensis</name>
    <name type="common">Japanese scallop</name>
    <name type="synonym">Patinopecten yessoensis</name>
    <dbReference type="NCBI Taxonomy" id="6573"/>
    <lineage>
        <taxon>Eukaryota</taxon>
        <taxon>Metazoa</taxon>
        <taxon>Spiralia</taxon>
        <taxon>Lophotrochozoa</taxon>
        <taxon>Mollusca</taxon>
        <taxon>Bivalvia</taxon>
        <taxon>Autobranchia</taxon>
        <taxon>Pteriomorphia</taxon>
        <taxon>Pectinida</taxon>
        <taxon>Pectinoidea</taxon>
        <taxon>Pectinidae</taxon>
        <taxon>Mizuhopecten</taxon>
    </lineage>
</organism>
<feature type="signal peptide" evidence="2">
    <location>
        <begin position="1"/>
        <end position="18"/>
    </location>
</feature>
<evidence type="ECO:0008006" key="5">
    <source>
        <dbReference type="Google" id="ProtNLM"/>
    </source>
</evidence>
<sequence>MTLWYLLCISTLVNMHKAREAMDSRRDGLNVLGYTYMAVLMFAYITDAAGTVCSDAVTDGTMVLNMCEDGNAVGKRVVIDTYGSSAYRTDGGSINCSCTATMTGRSDGISSNVLFDDVQSLYPPSGCGSSVILSAHVAAVSSVQSTTFVCTVGFTKFYLGQTNDTFIVVWQSGPSGSTSEYCLSSTASTGAYLSVKCFEVNDKSEENTTPPPTSPATVMLTSDQKPSPISVTSPSTSSLASYFNGTNAMCA</sequence>
<dbReference type="EMBL" id="NEDP02003514">
    <property type="protein sequence ID" value="OWF48498.1"/>
    <property type="molecule type" value="Genomic_DNA"/>
</dbReference>
<evidence type="ECO:0000256" key="2">
    <source>
        <dbReference type="SAM" id="SignalP"/>
    </source>
</evidence>
<feature type="chain" id="PRO_5012668098" description="Ig-like domain-containing protein" evidence="2">
    <location>
        <begin position="19"/>
        <end position="251"/>
    </location>
</feature>
<keyword evidence="4" id="KW-1185">Reference proteome</keyword>
<reference evidence="3 4" key="1">
    <citation type="journal article" date="2017" name="Nat. Ecol. Evol.">
        <title>Scallop genome provides insights into evolution of bilaterian karyotype and development.</title>
        <authorList>
            <person name="Wang S."/>
            <person name="Zhang J."/>
            <person name="Jiao W."/>
            <person name="Li J."/>
            <person name="Xun X."/>
            <person name="Sun Y."/>
            <person name="Guo X."/>
            <person name="Huan P."/>
            <person name="Dong B."/>
            <person name="Zhang L."/>
            <person name="Hu X."/>
            <person name="Sun X."/>
            <person name="Wang J."/>
            <person name="Zhao C."/>
            <person name="Wang Y."/>
            <person name="Wang D."/>
            <person name="Huang X."/>
            <person name="Wang R."/>
            <person name="Lv J."/>
            <person name="Li Y."/>
            <person name="Zhang Z."/>
            <person name="Liu B."/>
            <person name="Lu W."/>
            <person name="Hui Y."/>
            <person name="Liang J."/>
            <person name="Zhou Z."/>
            <person name="Hou R."/>
            <person name="Li X."/>
            <person name="Liu Y."/>
            <person name="Li H."/>
            <person name="Ning X."/>
            <person name="Lin Y."/>
            <person name="Zhao L."/>
            <person name="Xing Q."/>
            <person name="Dou J."/>
            <person name="Li Y."/>
            <person name="Mao J."/>
            <person name="Guo H."/>
            <person name="Dou H."/>
            <person name="Li T."/>
            <person name="Mu C."/>
            <person name="Jiang W."/>
            <person name="Fu Q."/>
            <person name="Fu X."/>
            <person name="Miao Y."/>
            <person name="Liu J."/>
            <person name="Yu Q."/>
            <person name="Li R."/>
            <person name="Liao H."/>
            <person name="Li X."/>
            <person name="Kong Y."/>
            <person name="Jiang Z."/>
            <person name="Chourrout D."/>
            <person name="Li R."/>
            <person name="Bao Z."/>
        </authorList>
    </citation>
    <scope>NUCLEOTIDE SEQUENCE [LARGE SCALE GENOMIC DNA]</scope>
    <source>
        <strain evidence="3 4">PY_sf001</strain>
    </source>
</reference>
<dbReference type="Proteomes" id="UP000242188">
    <property type="component" value="Unassembled WGS sequence"/>
</dbReference>
<gene>
    <name evidence="3" type="ORF">KP79_PYT06803</name>
</gene>
<proteinExistence type="predicted"/>
<feature type="region of interest" description="Disordered" evidence="1">
    <location>
        <begin position="203"/>
        <end position="233"/>
    </location>
</feature>
<evidence type="ECO:0000256" key="1">
    <source>
        <dbReference type="SAM" id="MobiDB-lite"/>
    </source>
</evidence>
<accession>A0A210QI81</accession>
<dbReference type="AlphaFoldDB" id="A0A210QI81"/>
<keyword evidence="2" id="KW-0732">Signal</keyword>
<name>A0A210QI81_MIZYE</name>
<evidence type="ECO:0000313" key="4">
    <source>
        <dbReference type="Proteomes" id="UP000242188"/>
    </source>
</evidence>
<protein>
    <recommendedName>
        <fullName evidence="5">Ig-like domain-containing protein</fullName>
    </recommendedName>
</protein>